<sequence length="190" mass="21464">MYTKSINLVWWPSCNKKNDVFVKLNTVVVRDVLWENYFTTRTMILSDSIGGEIRFRIHIDEHLSPLYLRINSLCTNKKNDGKMTKFNIFSKDLAKVRLTTNDGTMGLCNRHFCFVLPEHFLLNSFSVGITETADYDSEAVGESVNKISGQIKAETITNTIIKKVATLAGTILQLKASISNTSNFITDSNK</sequence>
<reference evidence="1" key="1">
    <citation type="submission" date="2020-05" db="UniProtKB">
        <authorList>
            <consortium name="EnsemblMetazoa"/>
        </authorList>
    </citation>
    <scope>IDENTIFICATION</scope>
    <source>
        <strain evidence="1">TTRI</strain>
    </source>
</reference>
<proteinExistence type="predicted"/>
<dbReference type="Proteomes" id="UP000078200">
    <property type="component" value="Unassembled WGS sequence"/>
</dbReference>
<evidence type="ECO:0000313" key="1">
    <source>
        <dbReference type="EnsemblMetazoa" id="GAUT041491-PA"/>
    </source>
</evidence>
<keyword evidence="2" id="KW-1185">Reference proteome</keyword>
<evidence type="ECO:0000313" key="2">
    <source>
        <dbReference type="Proteomes" id="UP000078200"/>
    </source>
</evidence>
<protein>
    <submittedName>
        <fullName evidence="1">Uncharacterized protein</fullName>
    </submittedName>
</protein>
<organism evidence="1 2">
    <name type="scientific">Glossina austeni</name>
    <name type="common">Savannah tsetse fly</name>
    <dbReference type="NCBI Taxonomy" id="7395"/>
    <lineage>
        <taxon>Eukaryota</taxon>
        <taxon>Metazoa</taxon>
        <taxon>Ecdysozoa</taxon>
        <taxon>Arthropoda</taxon>
        <taxon>Hexapoda</taxon>
        <taxon>Insecta</taxon>
        <taxon>Pterygota</taxon>
        <taxon>Neoptera</taxon>
        <taxon>Endopterygota</taxon>
        <taxon>Diptera</taxon>
        <taxon>Brachycera</taxon>
        <taxon>Muscomorpha</taxon>
        <taxon>Hippoboscoidea</taxon>
        <taxon>Glossinidae</taxon>
        <taxon>Glossina</taxon>
    </lineage>
</organism>
<dbReference type="AlphaFoldDB" id="A0A1A9VMA3"/>
<name>A0A1A9VMA3_GLOAU</name>
<dbReference type="VEuPathDB" id="VectorBase:GAUT041491"/>
<accession>A0A1A9VMA3</accession>
<dbReference type="EnsemblMetazoa" id="GAUT041491-RA">
    <property type="protein sequence ID" value="GAUT041491-PA"/>
    <property type="gene ID" value="GAUT041491"/>
</dbReference>